<evidence type="ECO:0000259" key="1">
    <source>
        <dbReference type="Pfam" id="PF00156"/>
    </source>
</evidence>
<keyword evidence="2" id="KW-0808">Transferase</keyword>
<keyword evidence="2" id="KW-0328">Glycosyltransferase</keyword>
<protein>
    <submittedName>
        <fullName evidence="2">Phosphoribosyltransferase</fullName>
    </submittedName>
</protein>
<dbReference type="GO" id="GO:0016757">
    <property type="term" value="F:glycosyltransferase activity"/>
    <property type="evidence" value="ECO:0007669"/>
    <property type="project" value="UniProtKB-KW"/>
</dbReference>
<name>A0ABS8ZHD6_9PSEU</name>
<dbReference type="Proteomes" id="UP001521150">
    <property type="component" value="Unassembled WGS sequence"/>
</dbReference>
<dbReference type="Gene3D" id="3.40.50.2020">
    <property type="match status" value="1"/>
</dbReference>
<evidence type="ECO:0000313" key="3">
    <source>
        <dbReference type="Proteomes" id="UP001521150"/>
    </source>
</evidence>
<dbReference type="InterPro" id="IPR029057">
    <property type="entry name" value="PRTase-like"/>
</dbReference>
<sequence>MRFRDRADAGGRLAGQLDHYRGHSDVVVLAVPRGGVPVARVVADRLELPMDLLLVRKLGVPGHEELAMGAIADGDIVLNWDVANHVPEHEIERVIRQEQEELERRNAAYGRTPLEVRDKTVIVVDDGLATGASMRAAVQALRLRGPSKIVVAVPTAPEYTSRAFTRIVDEVVCVTTPDPFGAVGQAYKDFSQVSDEEVRKLLAAGPLH</sequence>
<dbReference type="Pfam" id="PF00156">
    <property type="entry name" value="Pribosyltran"/>
    <property type="match status" value="1"/>
</dbReference>
<accession>A0ABS8ZHD6</accession>
<reference evidence="2 3" key="1">
    <citation type="submission" date="2021-12" db="EMBL/GenBank/DDBJ databases">
        <title>Genome sequence of Kibdelosporangium philippinense ATCC 49844.</title>
        <authorList>
            <person name="Fedorov E.A."/>
            <person name="Omeragic M."/>
            <person name="Shalygina K.F."/>
            <person name="Maclea K.S."/>
        </authorList>
    </citation>
    <scope>NUCLEOTIDE SEQUENCE [LARGE SCALE GENOMIC DNA]</scope>
    <source>
        <strain evidence="2 3">ATCC 49844</strain>
    </source>
</reference>
<evidence type="ECO:0000313" key="2">
    <source>
        <dbReference type="EMBL" id="MCE7007221.1"/>
    </source>
</evidence>
<feature type="domain" description="Phosphoribosyltransferase" evidence="1">
    <location>
        <begin position="7"/>
        <end position="155"/>
    </location>
</feature>
<proteinExistence type="predicted"/>
<dbReference type="EMBL" id="JAJVCN010000002">
    <property type="protein sequence ID" value="MCE7007221.1"/>
    <property type="molecule type" value="Genomic_DNA"/>
</dbReference>
<dbReference type="CDD" id="cd06223">
    <property type="entry name" value="PRTases_typeI"/>
    <property type="match status" value="1"/>
</dbReference>
<gene>
    <name evidence="2" type="ORF">LWC34_31025</name>
</gene>
<keyword evidence="3" id="KW-1185">Reference proteome</keyword>
<comment type="caution">
    <text evidence="2">The sequence shown here is derived from an EMBL/GenBank/DDBJ whole genome shotgun (WGS) entry which is preliminary data.</text>
</comment>
<dbReference type="Gene3D" id="3.30.1310.20">
    <property type="entry name" value="PRTase-like"/>
    <property type="match status" value="1"/>
</dbReference>
<dbReference type="SUPFAM" id="SSF53271">
    <property type="entry name" value="PRTase-like"/>
    <property type="match status" value="1"/>
</dbReference>
<dbReference type="RefSeq" id="WP_233728601.1">
    <property type="nucleotide sequence ID" value="NZ_JAJVCN010000002.1"/>
</dbReference>
<dbReference type="InterPro" id="IPR000836">
    <property type="entry name" value="PRTase_dom"/>
</dbReference>
<organism evidence="2 3">
    <name type="scientific">Kibdelosporangium philippinense</name>
    <dbReference type="NCBI Taxonomy" id="211113"/>
    <lineage>
        <taxon>Bacteria</taxon>
        <taxon>Bacillati</taxon>
        <taxon>Actinomycetota</taxon>
        <taxon>Actinomycetes</taxon>
        <taxon>Pseudonocardiales</taxon>
        <taxon>Pseudonocardiaceae</taxon>
        <taxon>Kibdelosporangium</taxon>
    </lineage>
</organism>